<accession>A0A9D2B3Q8</accession>
<name>A0A9D2B3Q8_9FIRM</name>
<proteinExistence type="predicted"/>
<feature type="domain" description="LiaI-LiaF-like transmembrane region" evidence="2">
    <location>
        <begin position="9"/>
        <end position="52"/>
    </location>
</feature>
<keyword evidence="1" id="KW-0812">Transmembrane</keyword>
<organism evidence="3 4">
    <name type="scientific">Candidatus Blautia gallistercoris</name>
    <dbReference type="NCBI Taxonomy" id="2838490"/>
    <lineage>
        <taxon>Bacteria</taxon>
        <taxon>Bacillati</taxon>
        <taxon>Bacillota</taxon>
        <taxon>Clostridia</taxon>
        <taxon>Lachnospirales</taxon>
        <taxon>Lachnospiraceae</taxon>
        <taxon>Blautia</taxon>
    </lineage>
</organism>
<dbReference type="Proteomes" id="UP000886817">
    <property type="component" value="Unassembled WGS sequence"/>
</dbReference>
<feature type="transmembrane region" description="Helical" evidence="1">
    <location>
        <begin position="35"/>
        <end position="56"/>
    </location>
</feature>
<evidence type="ECO:0000256" key="1">
    <source>
        <dbReference type="SAM" id="Phobius"/>
    </source>
</evidence>
<gene>
    <name evidence="3" type="ORF">IAA45_06340</name>
</gene>
<evidence type="ECO:0000259" key="2">
    <source>
        <dbReference type="Pfam" id="PF18917"/>
    </source>
</evidence>
<dbReference type="AlphaFoldDB" id="A0A9D2B3Q8"/>
<reference evidence="3" key="2">
    <citation type="submission" date="2021-04" db="EMBL/GenBank/DDBJ databases">
        <authorList>
            <person name="Gilroy R."/>
        </authorList>
    </citation>
    <scope>NUCLEOTIDE SEQUENCE</scope>
    <source>
        <strain evidence="3">ChiSjej1B19-8411</strain>
    </source>
</reference>
<comment type="caution">
    <text evidence="3">The sequence shown here is derived from an EMBL/GenBank/DDBJ whole genome shotgun (WGS) entry which is preliminary data.</text>
</comment>
<feature type="transmembrane region" description="Helical" evidence="1">
    <location>
        <begin position="68"/>
        <end position="86"/>
    </location>
</feature>
<evidence type="ECO:0000313" key="3">
    <source>
        <dbReference type="EMBL" id="HIX59319.1"/>
    </source>
</evidence>
<dbReference type="EMBL" id="DXEX01000139">
    <property type="protein sequence ID" value="HIX59319.1"/>
    <property type="molecule type" value="Genomic_DNA"/>
</dbReference>
<feature type="transmembrane region" description="Helical" evidence="1">
    <location>
        <begin position="7"/>
        <end position="29"/>
    </location>
</feature>
<dbReference type="InterPro" id="IPR043726">
    <property type="entry name" value="LiaI-LiaF-like_TM1"/>
</dbReference>
<evidence type="ECO:0000313" key="4">
    <source>
        <dbReference type="Proteomes" id="UP000886817"/>
    </source>
</evidence>
<protein>
    <recommendedName>
        <fullName evidence="2">LiaI-LiaF-like transmembrane region domain-containing protein</fullName>
    </recommendedName>
</protein>
<sequence>MRTHRVGTITFGCVLILFGILFIIHMFVPSLTYDLIFRLWPCMFILLGIEVLLSNVKLKNTTFVYDKTSIFLLIILTFFTIIMAWVETAMNYQQVYWQLHF</sequence>
<keyword evidence="1" id="KW-0472">Membrane</keyword>
<dbReference type="Pfam" id="PF18917">
    <property type="entry name" value="LiaI-LiaF-like_TM1"/>
    <property type="match status" value="1"/>
</dbReference>
<keyword evidence="1" id="KW-1133">Transmembrane helix</keyword>
<reference evidence="3" key="1">
    <citation type="journal article" date="2021" name="PeerJ">
        <title>Extensive microbial diversity within the chicken gut microbiome revealed by metagenomics and culture.</title>
        <authorList>
            <person name="Gilroy R."/>
            <person name="Ravi A."/>
            <person name="Getino M."/>
            <person name="Pursley I."/>
            <person name="Horton D.L."/>
            <person name="Alikhan N.F."/>
            <person name="Baker D."/>
            <person name="Gharbi K."/>
            <person name="Hall N."/>
            <person name="Watson M."/>
            <person name="Adriaenssens E.M."/>
            <person name="Foster-Nyarko E."/>
            <person name="Jarju S."/>
            <person name="Secka A."/>
            <person name="Antonio M."/>
            <person name="Oren A."/>
            <person name="Chaudhuri R.R."/>
            <person name="La Ragione R."/>
            <person name="Hildebrand F."/>
            <person name="Pallen M.J."/>
        </authorList>
    </citation>
    <scope>NUCLEOTIDE SEQUENCE</scope>
    <source>
        <strain evidence="3">ChiSjej1B19-8411</strain>
    </source>
</reference>